<dbReference type="AlphaFoldDB" id="A0AAV7P320"/>
<reference evidence="2" key="1">
    <citation type="journal article" date="2022" name="bioRxiv">
        <title>Sequencing and chromosome-scale assembly of the giantPleurodeles waltlgenome.</title>
        <authorList>
            <person name="Brown T."/>
            <person name="Elewa A."/>
            <person name="Iarovenko S."/>
            <person name="Subramanian E."/>
            <person name="Araus A.J."/>
            <person name="Petzold A."/>
            <person name="Susuki M."/>
            <person name="Suzuki K.-i.T."/>
            <person name="Hayashi T."/>
            <person name="Toyoda A."/>
            <person name="Oliveira C."/>
            <person name="Osipova E."/>
            <person name="Leigh N.D."/>
            <person name="Simon A."/>
            <person name="Yun M.H."/>
        </authorList>
    </citation>
    <scope>NUCLEOTIDE SEQUENCE</scope>
    <source>
        <strain evidence="2">20211129_DDA</strain>
        <tissue evidence="2">Liver</tissue>
    </source>
</reference>
<proteinExistence type="predicted"/>
<accession>A0AAV7P320</accession>
<organism evidence="2 3">
    <name type="scientific">Pleurodeles waltl</name>
    <name type="common">Iberian ribbed newt</name>
    <dbReference type="NCBI Taxonomy" id="8319"/>
    <lineage>
        <taxon>Eukaryota</taxon>
        <taxon>Metazoa</taxon>
        <taxon>Chordata</taxon>
        <taxon>Craniata</taxon>
        <taxon>Vertebrata</taxon>
        <taxon>Euteleostomi</taxon>
        <taxon>Amphibia</taxon>
        <taxon>Batrachia</taxon>
        <taxon>Caudata</taxon>
        <taxon>Salamandroidea</taxon>
        <taxon>Salamandridae</taxon>
        <taxon>Pleurodelinae</taxon>
        <taxon>Pleurodeles</taxon>
    </lineage>
</organism>
<protein>
    <submittedName>
        <fullName evidence="2">Uncharacterized protein</fullName>
    </submittedName>
</protein>
<keyword evidence="3" id="KW-1185">Reference proteome</keyword>
<name>A0AAV7P320_PLEWA</name>
<evidence type="ECO:0000256" key="1">
    <source>
        <dbReference type="SAM" id="MobiDB-lite"/>
    </source>
</evidence>
<feature type="region of interest" description="Disordered" evidence="1">
    <location>
        <begin position="59"/>
        <end position="80"/>
    </location>
</feature>
<dbReference type="EMBL" id="JANPWB010000011">
    <property type="protein sequence ID" value="KAJ1121672.1"/>
    <property type="molecule type" value="Genomic_DNA"/>
</dbReference>
<gene>
    <name evidence="2" type="ORF">NDU88_000192</name>
</gene>
<sequence length="80" mass="8713">MPGYDESDSTEKAVDSFSSKSLLQDDLTGYNFLIKRAADTYGIQLEEGQTKSCFLLTPQAKPEEESVSTSASKHFGAEKG</sequence>
<dbReference type="Proteomes" id="UP001066276">
    <property type="component" value="Chromosome 7"/>
</dbReference>
<evidence type="ECO:0000313" key="3">
    <source>
        <dbReference type="Proteomes" id="UP001066276"/>
    </source>
</evidence>
<evidence type="ECO:0000313" key="2">
    <source>
        <dbReference type="EMBL" id="KAJ1121672.1"/>
    </source>
</evidence>
<comment type="caution">
    <text evidence="2">The sequence shown here is derived from an EMBL/GenBank/DDBJ whole genome shotgun (WGS) entry which is preliminary data.</text>
</comment>